<feature type="transmembrane region" description="Helical" evidence="1">
    <location>
        <begin position="20"/>
        <end position="41"/>
    </location>
</feature>
<dbReference type="EMBL" id="CP000302">
    <property type="protein sequence ID" value="ABE55594.1"/>
    <property type="molecule type" value="Genomic_DNA"/>
</dbReference>
<dbReference type="KEGG" id="sdn:Sden_2314"/>
<accession>Q12LT2</accession>
<proteinExistence type="predicted"/>
<evidence type="ECO:0000313" key="3">
    <source>
        <dbReference type="Proteomes" id="UP000001982"/>
    </source>
</evidence>
<keyword evidence="3" id="KW-1185">Reference proteome</keyword>
<keyword evidence="1" id="KW-1133">Transmembrane helix</keyword>
<evidence type="ECO:0000313" key="2">
    <source>
        <dbReference type="EMBL" id="ABE55594.1"/>
    </source>
</evidence>
<gene>
    <name evidence="2" type="ordered locus">Sden_2314</name>
</gene>
<evidence type="ECO:0000256" key="1">
    <source>
        <dbReference type="SAM" id="Phobius"/>
    </source>
</evidence>
<protein>
    <submittedName>
        <fullName evidence="2">Uncharacterized protein</fullName>
    </submittedName>
</protein>
<dbReference type="AlphaFoldDB" id="Q12LT2"/>
<dbReference type="Proteomes" id="UP000001982">
    <property type="component" value="Chromosome"/>
</dbReference>
<keyword evidence="1" id="KW-0812">Transmembrane</keyword>
<name>Q12LT2_SHEDO</name>
<sequence>MLEFQEVRHPRKKDMNNTDLTLALMLLSLLILHLLFCYRAITSTQGELNQLRRYSWGFFSLCFGPLGYYLYQSLLPLEQYD</sequence>
<keyword evidence="1" id="KW-0472">Membrane</keyword>
<feature type="transmembrane region" description="Helical" evidence="1">
    <location>
        <begin position="53"/>
        <end position="71"/>
    </location>
</feature>
<organism evidence="2 3">
    <name type="scientific">Shewanella denitrificans (strain OS217 / ATCC BAA-1090 / DSM 15013)</name>
    <dbReference type="NCBI Taxonomy" id="318161"/>
    <lineage>
        <taxon>Bacteria</taxon>
        <taxon>Pseudomonadati</taxon>
        <taxon>Pseudomonadota</taxon>
        <taxon>Gammaproteobacteria</taxon>
        <taxon>Alteromonadales</taxon>
        <taxon>Shewanellaceae</taxon>
        <taxon>Shewanella</taxon>
    </lineage>
</organism>
<dbReference type="HOGENOM" id="CLU_2828842_0_0_6"/>
<reference evidence="2 3" key="1">
    <citation type="submission" date="2006-03" db="EMBL/GenBank/DDBJ databases">
        <title>Complete sequence of Shewanella denitrificans OS217.</title>
        <authorList>
            <consortium name="US DOE Joint Genome Institute"/>
            <person name="Copeland A."/>
            <person name="Lucas S."/>
            <person name="Lapidus A."/>
            <person name="Barry K."/>
            <person name="Detter J.C."/>
            <person name="Glavina del Rio T."/>
            <person name="Hammon N."/>
            <person name="Israni S."/>
            <person name="Dalin E."/>
            <person name="Tice H."/>
            <person name="Pitluck S."/>
            <person name="Brettin T."/>
            <person name="Bruce D."/>
            <person name="Han C."/>
            <person name="Tapia R."/>
            <person name="Gilna P."/>
            <person name="Kiss H."/>
            <person name="Schmutz J."/>
            <person name="Larimer F."/>
            <person name="Land M."/>
            <person name="Hauser L."/>
            <person name="Kyrpides N."/>
            <person name="Lykidis A."/>
            <person name="Richardson P."/>
        </authorList>
    </citation>
    <scope>NUCLEOTIDE SEQUENCE [LARGE SCALE GENOMIC DNA]</scope>
    <source>
        <strain evidence="3">OS217 / ATCC BAA-1090 / DSM 15013</strain>
    </source>
</reference>